<gene>
    <name evidence="2" type="ORF">ACG04Q_05955</name>
</gene>
<proteinExistence type="predicted"/>
<feature type="chain" id="PRO_5046598733" description="Sel1 repeat family protein" evidence="1">
    <location>
        <begin position="19"/>
        <end position="279"/>
    </location>
</feature>
<name>A0ABW7GGN7_9BURK</name>
<evidence type="ECO:0000313" key="2">
    <source>
        <dbReference type="EMBL" id="MFG6461110.1"/>
    </source>
</evidence>
<comment type="caution">
    <text evidence="2">The sequence shown here is derived from an EMBL/GenBank/DDBJ whole genome shotgun (WGS) entry which is preliminary data.</text>
</comment>
<dbReference type="Proteomes" id="UP001606302">
    <property type="component" value="Unassembled WGS sequence"/>
</dbReference>
<feature type="signal peptide" evidence="1">
    <location>
        <begin position="1"/>
        <end position="18"/>
    </location>
</feature>
<keyword evidence="1" id="KW-0732">Signal</keyword>
<reference evidence="2 3" key="1">
    <citation type="submission" date="2024-08" db="EMBL/GenBank/DDBJ databases">
        <authorList>
            <person name="Lu H."/>
        </authorList>
    </citation>
    <scope>NUCLEOTIDE SEQUENCE [LARGE SCALE GENOMIC DNA]</scope>
    <source>
        <strain evidence="2 3">DXS20W</strain>
    </source>
</reference>
<keyword evidence="3" id="KW-1185">Reference proteome</keyword>
<accession>A0ABW7GGN7</accession>
<protein>
    <recommendedName>
        <fullName evidence="4">Sel1 repeat family protein</fullName>
    </recommendedName>
</protein>
<sequence length="279" mass="29610">MRRFVVPALALLGVVAVAGLRNTDRAVDEAPVSAERGTAEPLSPESVASAVAAASAAQMAGAADTTPPSKAAEVSRLVRMGTPADAWAAYQLLAACVRARKIAEQLPTTPPGITRTWMRKEPKPGVVCGDISPGQIASRASYLEPAAKAGLAGAAMAFLREGPTGQPELDMDAAPDSPGVAEWMQRSRSYVRQAAENGEREAIFNMSNFHQFTAPDHAQALRYFAAYVELTRDSTAPRPGRDITDAQTFALLKQGLTDPQIAEAMASGKQLAERVQQRR</sequence>
<evidence type="ECO:0000256" key="1">
    <source>
        <dbReference type="SAM" id="SignalP"/>
    </source>
</evidence>
<organism evidence="2 3">
    <name type="scientific">Pelomonas lactea</name>
    <dbReference type="NCBI Taxonomy" id="3299030"/>
    <lineage>
        <taxon>Bacteria</taxon>
        <taxon>Pseudomonadati</taxon>
        <taxon>Pseudomonadota</taxon>
        <taxon>Betaproteobacteria</taxon>
        <taxon>Burkholderiales</taxon>
        <taxon>Sphaerotilaceae</taxon>
        <taxon>Roseateles</taxon>
    </lineage>
</organism>
<dbReference type="EMBL" id="JBIGHX010000002">
    <property type="protein sequence ID" value="MFG6461110.1"/>
    <property type="molecule type" value="Genomic_DNA"/>
</dbReference>
<dbReference type="RefSeq" id="WP_394509966.1">
    <property type="nucleotide sequence ID" value="NZ_JBIGHX010000002.1"/>
</dbReference>
<evidence type="ECO:0000313" key="3">
    <source>
        <dbReference type="Proteomes" id="UP001606302"/>
    </source>
</evidence>
<evidence type="ECO:0008006" key="4">
    <source>
        <dbReference type="Google" id="ProtNLM"/>
    </source>
</evidence>